<dbReference type="InterPro" id="IPR018114">
    <property type="entry name" value="TRYPSIN_HIS"/>
</dbReference>
<keyword evidence="4" id="KW-1185">Reference proteome</keyword>
<dbReference type="InterPro" id="IPR051333">
    <property type="entry name" value="CLIP_Serine_Protease"/>
</dbReference>
<dbReference type="SMART" id="SM00020">
    <property type="entry name" value="Tryp_SPc"/>
    <property type="match status" value="1"/>
</dbReference>
<name>A0ABY9WUR2_9BACT</name>
<keyword evidence="1" id="KW-0732">Signal</keyword>
<dbReference type="Proteomes" id="UP001611383">
    <property type="component" value="Chromosome"/>
</dbReference>
<feature type="domain" description="Peptidase S1" evidence="2">
    <location>
        <begin position="49"/>
        <end position="275"/>
    </location>
</feature>
<evidence type="ECO:0000256" key="1">
    <source>
        <dbReference type="SAM" id="SignalP"/>
    </source>
</evidence>
<dbReference type="PANTHER" id="PTHR24260:SF136">
    <property type="entry name" value="GH08193P-RELATED"/>
    <property type="match status" value="1"/>
</dbReference>
<sequence>MHDGRIHPHRPKGRGLGVMLLALGLSTSLGACTDVPATELEPLGEQTQSIKNGTVWNPWTQNTQTWTRNVVRLSGCTGTLLNREWVLTAGHCFANGTSTDPSTVTARLTLADGTVASSQGVELLFHPRNSEGVDVALLRLAEPIDPGVDSLPIYSGTTASLLGKSVFCAGYGAIDTGGSCSESSDCASGQWCQWGVCMTPTDGRLRTASFNIITDPVDPVMWYRFSVPNPLGQIELPGDSGSSCWDGTGLTGVMKAGNPTNYNRQTSAEAFRDWVNSVVTPTQVKQVNQPGASCRTVQGGQLSYGSDGEAFNSGNTLSQLLCPIRRPGDGGFANVVDVPRLFVLDRHPTANVCCRLQSKNPSGQLITTTEVCSTGASSDPQALVLPSVYDGTTWSQFNLVCSVPGIAALGRSGIQSYRPRLSMR</sequence>
<evidence type="ECO:0000313" key="3">
    <source>
        <dbReference type="EMBL" id="WNG47128.1"/>
    </source>
</evidence>
<dbReference type="Pfam" id="PF00089">
    <property type="entry name" value="Trypsin"/>
    <property type="match status" value="1"/>
</dbReference>
<accession>A0ABY9WUR2</accession>
<gene>
    <name evidence="3" type="ORF">F0U60_25630</name>
</gene>
<dbReference type="PANTHER" id="PTHR24260">
    <property type="match status" value="1"/>
</dbReference>
<feature type="signal peptide" evidence="1">
    <location>
        <begin position="1"/>
        <end position="31"/>
    </location>
</feature>
<protein>
    <submittedName>
        <fullName evidence="3">S1 family peptidase</fullName>
    </submittedName>
</protein>
<dbReference type="EMBL" id="CP043494">
    <property type="protein sequence ID" value="WNG47128.1"/>
    <property type="molecule type" value="Genomic_DNA"/>
</dbReference>
<evidence type="ECO:0000259" key="2">
    <source>
        <dbReference type="SMART" id="SM00020"/>
    </source>
</evidence>
<dbReference type="InterPro" id="IPR001314">
    <property type="entry name" value="Peptidase_S1A"/>
</dbReference>
<dbReference type="PROSITE" id="PS00134">
    <property type="entry name" value="TRYPSIN_HIS"/>
    <property type="match status" value="1"/>
</dbReference>
<feature type="chain" id="PRO_5045859507" evidence="1">
    <location>
        <begin position="32"/>
        <end position="424"/>
    </location>
</feature>
<proteinExistence type="predicted"/>
<dbReference type="PRINTS" id="PR00722">
    <property type="entry name" value="CHYMOTRYPSIN"/>
</dbReference>
<dbReference type="InterPro" id="IPR043504">
    <property type="entry name" value="Peptidase_S1_PA_chymotrypsin"/>
</dbReference>
<dbReference type="InterPro" id="IPR009003">
    <property type="entry name" value="Peptidase_S1_PA"/>
</dbReference>
<dbReference type="SUPFAM" id="SSF50494">
    <property type="entry name" value="Trypsin-like serine proteases"/>
    <property type="match status" value="1"/>
</dbReference>
<evidence type="ECO:0000313" key="4">
    <source>
        <dbReference type="Proteomes" id="UP001611383"/>
    </source>
</evidence>
<reference evidence="3 4" key="1">
    <citation type="submission" date="2019-08" db="EMBL/GenBank/DDBJ databases">
        <title>Archangium and Cystobacter genomes.</title>
        <authorList>
            <person name="Chen I.-C.K."/>
            <person name="Wielgoss S."/>
        </authorList>
    </citation>
    <scope>NUCLEOTIDE SEQUENCE [LARGE SCALE GENOMIC DNA]</scope>
    <source>
        <strain evidence="3 4">Cbm 6</strain>
    </source>
</reference>
<organism evidence="3 4">
    <name type="scientific">Archangium minus</name>
    <dbReference type="NCBI Taxonomy" id="83450"/>
    <lineage>
        <taxon>Bacteria</taxon>
        <taxon>Pseudomonadati</taxon>
        <taxon>Myxococcota</taxon>
        <taxon>Myxococcia</taxon>
        <taxon>Myxococcales</taxon>
        <taxon>Cystobacterineae</taxon>
        <taxon>Archangiaceae</taxon>
        <taxon>Archangium</taxon>
    </lineage>
</organism>
<dbReference type="Gene3D" id="2.40.10.10">
    <property type="entry name" value="Trypsin-like serine proteases"/>
    <property type="match status" value="1"/>
</dbReference>
<dbReference type="RefSeq" id="WP_395824403.1">
    <property type="nucleotide sequence ID" value="NZ_CP043494.1"/>
</dbReference>
<dbReference type="InterPro" id="IPR001254">
    <property type="entry name" value="Trypsin_dom"/>
</dbReference>